<proteinExistence type="inferred from homology"/>
<dbReference type="Pfam" id="PF26580">
    <property type="entry name" value="Mtb12_C"/>
    <property type="match status" value="1"/>
</dbReference>
<organism evidence="5 6">
    <name type="scientific">Mycolicibacter acidiphilus</name>
    <dbReference type="NCBI Taxonomy" id="2835306"/>
    <lineage>
        <taxon>Bacteria</taxon>
        <taxon>Bacillati</taxon>
        <taxon>Actinomycetota</taxon>
        <taxon>Actinomycetes</taxon>
        <taxon>Mycobacteriales</taxon>
        <taxon>Mycobacteriaceae</taxon>
        <taxon>Mycolicibacter</taxon>
    </lineage>
</organism>
<dbReference type="EMBL" id="JAHCLR010000059">
    <property type="protein sequence ID" value="MBS9535788.1"/>
    <property type="molecule type" value="Genomic_DNA"/>
</dbReference>
<protein>
    <recommendedName>
        <fullName evidence="4">Low molecular weight antigen MTB12-like C-terminal domain-containing protein</fullName>
    </recommendedName>
</protein>
<evidence type="ECO:0000259" key="4">
    <source>
        <dbReference type="Pfam" id="PF26580"/>
    </source>
</evidence>
<dbReference type="Proteomes" id="UP001519535">
    <property type="component" value="Unassembled WGS sequence"/>
</dbReference>
<keyword evidence="1 3" id="KW-0732">Signal</keyword>
<evidence type="ECO:0000313" key="6">
    <source>
        <dbReference type="Proteomes" id="UP001519535"/>
    </source>
</evidence>
<evidence type="ECO:0000313" key="5">
    <source>
        <dbReference type="EMBL" id="MBS9535788.1"/>
    </source>
</evidence>
<reference evidence="5 6" key="1">
    <citation type="submission" date="2021-05" db="EMBL/GenBank/DDBJ databases">
        <title>Mycobacterium acidophilum sp. nov., an extremely acid-tolerant member of the genus Mycobacterium.</title>
        <authorList>
            <person name="Xia J."/>
        </authorList>
    </citation>
    <scope>NUCLEOTIDE SEQUENCE [LARGE SCALE GENOMIC DNA]</scope>
    <source>
        <strain evidence="5 6">M1</strain>
    </source>
</reference>
<gene>
    <name evidence="5" type="ORF">KIH27_19565</name>
</gene>
<evidence type="ECO:0000256" key="1">
    <source>
        <dbReference type="ARBA" id="ARBA00022729"/>
    </source>
</evidence>
<sequence length="162" mass="16671">MRLLVTAAAAALAAVCGAAVGTPGPVQIRPVVFTVPLPLDPAPPAQDLPTVDQVSRILTDLADPGVPDKVKNPLVQGGVNSGERRAFTRDRLDKAARHGELPLSFAVGNIWSVGPGTAAAQVTVSGPKLAAPEPKVFTFIDQGHWMLSSDSAAALIETVAPD</sequence>
<comment type="similarity">
    <text evidence="2">Belongs to the MTB12 family.</text>
</comment>
<feature type="domain" description="Low molecular weight antigen MTB12-like C-terminal" evidence="4">
    <location>
        <begin position="47"/>
        <end position="159"/>
    </location>
</feature>
<dbReference type="RefSeq" id="WP_214094636.1">
    <property type="nucleotide sequence ID" value="NZ_JAHCLR010000059.1"/>
</dbReference>
<keyword evidence="6" id="KW-1185">Reference proteome</keyword>
<comment type="caution">
    <text evidence="5">The sequence shown here is derived from an EMBL/GenBank/DDBJ whole genome shotgun (WGS) entry which is preliminary data.</text>
</comment>
<evidence type="ECO:0000256" key="2">
    <source>
        <dbReference type="ARBA" id="ARBA00093774"/>
    </source>
</evidence>
<feature type="signal peptide" evidence="3">
    <location>
        <begin position="1"/>
        <end position="18"/>
    </location>
</feature>
<name>A0ABS5RN98_9MYCO</name>
<feature type="chain" id="PRO_5045875607" description="Low molecular weight antigen MTB12-like C-terminal domain-containing protein" evidence="3">
    <location>
        <begin position="19"/>
        <end position="162"/>
    </location>
</feature>
<accession>A0ABS5RN98</accession>
<dbReference type="InterPro" id="IPR058644">
    <property type="entry name" value="Mtb12-like_C"/>
</dbReference>
<evidence type="ECO:0000256" key="3">
    <source>
        <dbReference type="SAM" id="SignalP"/>
    </source>
</evidence>